<dbReference type="EMBL" id="ABID01000101">
    <property type="protein sequence ID" value="EDQ02847.1"/>
    <property type="molecule type" value="Genomic_DNA"/>
</dbReference>
<comment type="caution">
    <text evidence="2">The sequence shown here is derived from an EMBL/GenBank/DDBJ whole genome shotgun (WGS) entry which is preliminary data.</text>
</comment>
<evidence type="ECO:0000313" key="3">
    <source>
        <dbReference type="Proteomes" id="UP000003257"/>
    </source>
</evidence>
<sequence>MGLVGKPGAMVHVQGHASLIDVRATFEEHWVPELEYWSKEGIDTPGMIMIHVHADRSHYWDGMEAGEVRP</sequence>
<dbReference type="InterPro" id="IPR038725">
    <property type="entry name" value="YdaG_split_barrel_FMN-bd"/>
</dbReference>
<dbReference type="InterPro" id="IPR012349">
    <property type="entry name" value="Split_barrel_FMN-bd"/>
</dbReference>
<evidence type="ECO:0000259" key="1">
    <source>
        <dbReference type="Pfam" id="PF16242"/>
    </source>
</evidence>
<dbReference type="Gene3D" id="2.30.110.10">
    <property type="entry name" value="Electron Transport, Fmn-binding Protein, Chain A"/>
    <property type="match status" value="1"/>
</dbReference>
<dbReference type="Proteomes" id="UP000003257">
    <property type="component" value="Unassembled WGS sequence"/>
</dbReference>
<accession>A0ABP2D5U4</accession>
<dbReference type="Pfam" id="PF16242">
    <property type="entry name" value="Pyrid_ox_like"/>
    <property type="match status" value="1"/>
</dbReference>
<keyword evidence="3" id="KW-1185">Reference proteome</keyword>
<protein>
    <recommendedName>
        <fullName evidence="1">General stress protein FMN-binding split barrel domain-containing protein</fullName>
    </recommendedName>
</protein>
<organism evidence="2 3">
    <name type="scientific">Sulfitobacter indolifex HEL-45</name>
    <dbReference type="NCBI Taxonomy" id="391624"/>
    <lineage>
        <taxon>Bacteria</taxon>
        <taxon>Pseudomonadati</taxon>
        <taxon>Pseudomonadota</taxon>
        <taxon>Alphaproteobacteria</taxon>
        <taxon>Rhodobacterales</taxon>
        <taxon>Roseobacteraceae</taxon>
        <taxon>Sulfitobacter</taxon>
    </lineage>
</organism>
<evidence type="ECO:0000313" key="2">
    <source>
        <dbReference type="EMBL" id="EDQ02847.1"/>
    </source>
</evidence>
<name>A0ABP2D5U4_9RHOB</name>
<gene>
    <name evidence="2" type="ORF">OIHEL45_20826</name>
</gene>
<feature type="domain" description="General stress protein FMN-binding split barrel" evidence="1">
    <location>
        <begin position="10"/>
        <end position="62"/>
    </location>
</feature>
<dbReference type="SUPFAM" id="SSF50475">
    <property type="entry name" value="FMN-binding split barrel"/>
    <property type="match status" value="1"/>
</dbReference>
<reference evidence="2 3" key="1">
    <citation type="submission" date="2007-11" db="EMBL/GenBank/DDBJ databases">
        <authorList>
            <person name="Wagner-Dobler I."/>
            <person name="Ferriera S."/>
            <person name="Johnson J."/>
            <person name="Kravitz S."/>
            <person name="Beeson K."/>
            <person name="Sutton G."/>
            <person name="Rogers Y.-H."/>
            <person name="Friedman R."/>
            <person name="Frazier M."/>
            <person name="Venter J.C."/>
        </authorList>
    </citation>
    <scope>NUCLEOTIDE SEQUENCE [LARGE SCALE GENOMIC DNA]</scope>
    <source>
        <strain evidence="2 3">HEL-45</strain>
    </source>
</reference>
<proteinExistence type="predicted"/>